<evidence type="ECO:0000313" key="3">
    <source>
        <dbReference type="RefSeq" id="XP_006814910.1"/>
    </source>
</evidence>
<feature type="compositionally biased region" description="Polar residues" evidence="1">
    <location>
        <begin position="378"/>
        <end position="396"/>
    </location>
</feature>
<protein>
    <submittedName>
        <fullName evidence="3">Transcription initiation factor TFIID subunit 3-like</fullName>
    </submittedName>
</protein>
<reference evidence="3" key="1">
    <citation type="submission" date="2025-08" db="UniProtKB">
        <authorList>
            <consortium name="RefSeq"/>
        </authorList>
    </citation>
    <scope>IDENTIFICATION</scope>
    <source>
        <tissue evidence="3">Testes</tissue>
    </source>
</reference>
<feature type="region of interest" description="Disordered" evidence="1">
    <location>
        <begin position="297"/>
        <end position="335"/>
    </location>
</feature>
<evidence type="ECO:0000313" key="2">
    <source>
        <dbReference type="Proteomes" id="UP000694865"/>
    </source>
</evidence>
<sequence length="396" mass="45254">MSNASDSDASKIADNCGNAFGFGKLFRKSFGKKGKKIDDNRREKERDKEKIKDKEKDTVDNKETKDKKIDLLTFSAQFPPEDWPQVLQEMKRKAAVIKRDKNGGKYETSLVNHNGGSPKASPKKDHVVICDEVEHIPGPSTSKDRKIKVYRKKDDSDPLPESEAEFIIPTKMYDDKCRTKAVSEQLRKQYSRKHKEDPWKYLREKEGKAMKKNTEKEAAVNGVNGTRPKRTSAKERPKSDPRDIRLRSIAQIRTAEYVSKLPTSADVNDVQHWDDDIHLDVDSSEFTTSDNNRVLSHRAKSNLRSPKKATADHDFESSDMTPSEDLRGRHTSRHYRAIKRDATKIIRDIQSRVDDTSDTFTSDQEDYATHHHHHGCQVISTKSSNGKSSAKRLNSF</sequence>
<dbReference type="RefSeq" id="XP_006814910.1">
    <property type="nucleotide sequence ID" value="XM_006814847.1"/>
</dbReference>
<accession>A0ABM0M4G9</accession>
<feature type="compositionally biased region" description="Basic residues" evidence="1">
    <location>
        <begin position="297"/>
        <end position="307"/>
    </location>
</feature>
<gene>
    <name evidence="3" type="primary">LOC102802653</name>
</gene>
<dbReference type="GeneID" id="102802653"/>
<feature type="region of interest" description="Disordered" evidence="1">
    <location>
        <begin position="134"/>
        <end position="163"/>
    </location>
</feature>
<organism evidence="2 3">
    <name type="scientific">Saccoglossus kowalevskii</name>
    <name type="common">Acorn worm</name>
    <dbReference type="NCBI Taxonomy" id="10224"/>
    <lineage>
        <taxon>Eukaryota</taxon>
        <taxon>Metazoa</taxon>
        <taxon>Hemichordata</taxon>
        <taxon>Enteropneusta</taxon>
        <taxon>Harrimaniidae</taxon>
        <taxon>Saccoglossus</taxon>
    </lineage>
</organism>
<proteinExistence type="predicted"/>
<feature type="region of interest" description="Disordered" evidence="1">
    <location>
        <begin position="105"/>
        <end position="124"/>
    </location>
</feature>
<feature type="region of interest" description="Disordered" evidence="1">
    <location>
        <begin position="1"/>
        <end position="64"/>
    </location>
</feature>
<feature type="compositionally biased region" description="Basic and acidic residues" evidence="1">
    <location>
        <begin position="36"/>
        <end position="64"/>
    </location>
</feature>
<feature type="region of interest" description="Disordered" evidence="1">
    <location>
        <begin position="206"/>
        <end position="244"/>
    </location>
</feature>
<feature type="compositionally biased region" description="Basic and acidic residues" evidence="1">
    <location>
        <begin position="232"/>
        <end position="244"/>
    </location>
</feature>
<keyword evidence="2" id="KW-1185">Reference proteome</keyword>
<name>A0ABM0M4G9_SACKO</name>
<evidence type="ECO:0000256" key="1">
    <source>
        <dbReference type="SAM" id="MobiDB-lite"/>
    </source>
</evidence>
<feature type="region of interest" description="Disordered" evidence="1">
    <location>
        <begin position="371"/>
        <end position="396"/>
    </location>
</feature>
<feature type="compositionally biased region" description="Basic and acidic residues" evidence="1">
    <location>
        <begin position="206"/>
        <end position="218"/>
    </location>
</feature>
<feature type="compositionally biased region" description="Basic residues" evidence="1">
    <location>
        <begin position="25"/>
        <end position="35"/>
    </location>
</feature>
<dbReference type="Proteomes" id="UP000694865">
    <property type="component" value="Unplaced"/>
</dbReference>